<organism evidence="2 3">
    <name type="scientific">Diaphorina citri</name>
    <name type="common">Asian citrus psyllid</name>
    <dbReference type="NCBI Taxonomy" id="121845"/>
    <lineage>
        <taxon>Eukaryota</taxon>
        <taxon>Metazoa</taxon>
        <taxon>Ecdysozoa</taxon>
        <taxon>Arthropoda</taxon>
        <taxon>Hexapoda</taxon>
        <taxon>Insecta</taxon>
        <taxon>Pterygota</taxon>
        <taxon>Neoptera</taxon>
        <taxon>Paraneoptera</taxon>
        <taxon>Hemiptera</taxon>
        <taxon>Sternorrhyncha</taxon>
        <taxon>Psylloidea</taxon>
        <taxon>Psyllidae</taxon>
        <taxon>Diaphorininae</taxon>
        <taxon>Diaphorina</taxon>
    </lineage>
</organism>
<feature type="compositionally biased region" description="Polar residues" evidence="1">
    <location>
        <begin position="404"/>
        <end position="413"/>
    </location>
</feature>
<evidence type="ECO:0000256" key="1">
    <source>
        <dbReference type="SAM" id="MobiDB-lite"/>
    </source>
</evidence>
<feature type="compositionally biased region" description="Basic and acidic residues" evidence="1">
    <location>
        <begin position="254"/>
        <end position="271"/>
    </location>
</feature>
<feature type="compositionally biased region" description="Basic and acidic residues" evidence="1">
    <location>
        <begin position="1496"/>
        <end position="1521"/>
    </location>
</feature>
<feature type="compositionally biased region" description="Polar residues" evidence="1">
    <location>
        <begin position="738"/>
        <end position="747"/>
    </location>
</feature>
<feature type="region of interest" description="Disordered" evidence="1">
    <location>
        <begin position="1333"/>
        <end position="1464"/>
    </location>
</feature>
<feature type="compositionally biased region" description="Polar residues" evidence="1">
    <location>
        <begin position="422"/>
        <end position="431"/>
    </location>
</feature>
<feature type="compositionally biased region" description="Basic and acidic residues" evidence="1">
    <location>
        <begin position="1425"/>
        <end position="1464"/>
    </location>
</feature>
<feature type="compositionally biased region" description="Basic and acidic residues" evidence="1">
    <location>
        <begin position="749"/>
        <end position="773"/>
    </location>
</feature>
<reference evidence="3" key="1">
    <citation type="submission" date="2025-08" db="UniProtKB">
        <authorList>
            <consortium name="RefSeq"/>
        </authorList>
    </citation>
    <scope>IDENTIFICATION</scope>
</reference>
<feature type="compositionally biased region" description="Basic and acidic residues" evidence="1">
    <location>
        <begin position="1587"/>
        <end position="1603"/>
    </location>
</feature>
<feature type="compositionally biased region" description="Basic and acidic residues" evidence="1">
    <location>
        <begin position="1375"/>
        <end position="1385"/>
    </location>
</feature>
<name>A0A1S3DK65_DIACI</name>
<feature type="compositionally biased region" description="Basic and acidic residues" evidence="1">
    <location>
        <begin position="1615"/>
        <end position="1624"/>
    </location>
</feature>
<evidence type="ECO:0000313" key="3">
    <source>
        <dbReference type="RefSeq" id="XP_008483373.2"/>
    </source>
</evidence>
<feature type="region of interest" description="Disordered" evidence="1">
    <location>
        <begin position="1208"/>
        <end position="1250"/>
    </location>
</feature>
<dbReference type="GeneID" id="103520057"/>
<feature type="region of interest" description="Disordered" evidence="1">
    <location>
        <begin position="90"/>
        <end position="185"/>
    </location>
</feature>
<dbReference type="PaxDb" id="121845-A0A1S3DK65"/>
<keyword evidence="2" id="KW-1185">Reference proteome</keyword>
<feature type="region of interest" description="Disordered" evidence="1">
    <location>
        <begin position="991"/>
        <end position="1019"/>
    </location>
</feature>
<feature type="compositionally biased region" description="Basic residues" evidence="1">
    <location>
        <begin position="1411"/>
        <end position="1424"/>
    </location>
</feature>
<feature type="compositionally biased region" description="Polar residues" evidence="1">
    <location>
        <begin position="998"/>
        <end position="1010"/>
    </location>
</feature>
<feature type="compositionally biased region" description="Basic and acidic residues" evidence="1">
    <location>
        <begin position="785"/>
        <end position="800"/>
    </location>
</feature>
<feature type="compositionally biased region" description="Low complexity" evidence="1">
    <location>
        <begin position="801"/>
        <end position="815"/>
    </location>
</feature>
<gene>
    <name evidence="3" type="primary">LOC103520057</name>
</gene>
<dbReference type="Proteomes" id="UP000079169">
    <property type="component" value="Unplaced"/>
</dbReference>
<accession>A0A1S3DK65</accession>
<feature type="region of interest" description="Disordered" evidence="1">
    <location>
        <begin position="1496"/>
        <end position="1624"/>
    </location>
</feature>
<feature type="compositionally biased region" description="Basic and acidic residues" evidence="1">
    <location>
        <begin position="1208"/>
        <end position="1224"/>
    </location>
</feature>
<feature type="compositionally biased region" description="Basic and acidic residues" evidence="1">
    <location>
        <begin position="1531"/>
        <end position="1579"/>
    </location>
</feature>
<dbReference type="KEGG" id="dci:103520057"/>
<feature type="compositionally biased region" description="Polar residues" evidence="1">
    <location>
        <begin position="438"/>
        <end position="449"/>
    </location>
</feature>
<feature type="region of interest" description="Disordered" evidence="1">
    <location>
        <begin position="390"/>
        <end position="474"/>
    </location>
</feature>
<feature type="compositionally biased region" description="Basic and acidic residues" evidence="1">
    <location>
        <begin position="1340"/>
        <end position="1367"/>
    </location>
</feature>
<feature type="compositionally biased region" description="Polar residues" evidence="1">
    <location>
        <begin position="816"/>
        <end position="825"/>
    </location>
</feature>
<feature type="region of interest" description="Disordered" evidence="1">
    <location>
        <begin position="581"/>
        <end position="605"/>
    </location>
</feature>
<feature type="region of interest" description="Disordered" evidence="1">
    <location>
        <begin position="693"/>
        <end position="834"/>
    </location>
</feature>
<dbReference type="RefSeq" id="XP_008483373.2">
    <property type="nucleotide sequence ID" value="XM_008485151.2"/>
</dbReference>
<evidence type="ECO:0000313" key="2">
    <source>
        <dbReference type="Proteomes" id="UP000079169"/>
    </source>
</evidence>
<sequence>MSVTLPDIKYQQKAAQSYNDSQENIRKSRIQKRIKRNDDKTATTEAYNGRFIRKKKVNRISEALYEIRVQYNITYGADNVTSVTLLRTPAKRRKRNVEGDEDLANEEVKDNNDGRYKRNVEPNGILVSNELKSNINRRHERNAGTKGDPPKEEAKANQSRRHKRNVEANAETHGNPANEELKAKKGRSQREFFMDNVADINRKAEEFYNQLQADPTYLNKIRADRNEVYAKTGTQIVTTHLKVLSPNLLKAATREGLEEESTKDMLPEKGTNRKYHKKSTSEESYNVADINRKAEEFYNQLQADPTYLNKIRAEFNNEFRAANCNKEEVIMDFMMRNQSDRDVFNMDAMIDQVADPKEREVLRRPVLGIRPEILYNRAKVKEFADLLERQGNGEPLNRPKRSDGTNGRQNELSQKGARRSYRQGNNEQPQNRAKRSDGQINNRQHNELPQNRAKRSDTQTNNRQHNEQPQKRVKRFYMSSLERERLKAWNLYYNITGDEKMMNELREGWKKNTTQVHYMRKRDIGNPQRVNPQKRVKRFDMSSLERERLKAWNLYYNITGDEAMMANLREGWKKNTTQVHYMRKRDLRSKRESAPDSNKAEQGPLGKTLILENFFQGNKVEANQVHANRAQAKQANENFFRGNKVDANQVLTRTTTLRRRITDNRMNDAVYDEKARRFCQLMGYDDAEALVERGEEKRGNGKRRRKRDNDVSGGNDNDITGGNDGNENNGCDKLMNGNVRNDANGNGNYRRDEVINRNENDRHDKASYKHDRIVNVVNKNGNANDRSDTNENDRHDKVSSENDSNVKVVNKNGNVRSDSNGNGNVPNKYGKPLKRPTTKLYAVLDYGDGPSRDIPIGQRKIRKNVVKINMGETFLRNQAQKLFWYKKLKREGPVTLNYKILTTYMQGENVTLKFIRKVYSSEESMEKIPDKKGIGKEMEEETNKKNYDRELTKYVDISRFSKEIQNLEDTPIRRKNDKLVQEYLKQHGLYPEKGLNPKETTPRTTFTGSNDLAPISKENNLGTNIPNDMTTHPLDNMPSQLLKIMSLLPVIQNKKNIKHVGDGVLKETYKDYLKGQKNVKEIKNKFASLFGGNPNIPLNIDTTHNHLIENPENKDDLKGALDMLYGKNNKEKRKMNEEELNLLDKCQRVNSILDQIIGNDTKKVNKICLDNRIDVNALDVDKVRKIGIEKGEQEETIKDRVETTRKFKARDEERSEQNIRQSREKLKKHTSRERKTHRKYTSEDIETDRKDSADLSTNAILGLVDKTVKGNKNDKDFNEFFDKFRADQDSRQDYSAKLKDLLNNKQKSPDIAYGEISEMDDKLKALAERICKQPSANDPPKSEEQSHEKKSNKRWKESLSRTEDEKKQRKSKKYHSNDDRYDSTRKKYRRFYKRKNSEDSKESIQESNSRRLQRHRKRDRKTRRKNQEESDTSRYRRKQKEDKKSDSSELRKIFQKKGELTEHDKDAMRRIFTGNNEKNIILPEDYEFERLRTHRENNDYFDEMQKKESKNDGTSRFDPDAIPKTFAEIVADERIHPDKTDESHGKRKDRSDNIKGRKSTKRDYKNERSSTSDSKDRNNRIKGRKTMGKDYKSERSSRSDSKEIGSIQTKLMNLMEREKTGVTE</sequence>
<feature type="compositionally biased region" description="Basic and acidic residues" evidence="1">
    <location>
        <begin position="106"/>
        <end position="120"/>
    </location>
</feature>
<feature type="region of interest" description="Disordered" evidence="1">
    <location>
        <begin position="254"/>
        <end position="280"/>
    </location>
</feature>
<feature type="compositionally biased region" description="Basic residues" evidence="1">
    <location>
        <begin position="1225"/>
        <end position="1239"/>
    </location>
</feature>
<feature type="compositionally biased region" description="Low complexity" evidence="1">
    <location>
        <begin position="713"/>
        <end position="732"/>
    </location>
</feature>
<feature type="compositionally biased region" description="Basic and acidic residues" evidence="1">
    <location>
        <begin position="1395"/>
        <end position="1404"/>
    </location>
</feature>
<protein>
    <submittedName>
        <fullName evidence="3">Uncharacterized protein MAL13P1.304</fullName>
    </submittedName>
</protein>
<proteinExistence type="predicted"/>